<accession>D8PMD0</accession>
<dbReference type="GeneID" id="9589030"/>
<evidence type="ECO:0000313" key="2">
    <source>
        <dbReference type="Proteomes" id="UP000007431"/>
    </source>
</evidence>
<dbReference type="Gene3D" id="2.40.50.40">
    <property type="match status" value="1"/>
</dbReference>
<dbReference type="OrthoDB" id="2630497at2759"/>
<protein>
    <recommendedName>
        <fullName evidence="3">Chromo domain-containing protein</fullName>
    </recommendedName>
</protein>
<keyword evidence="2" id="KW-1185">Reference proteome</keyword>
<dbReference type="AlphaFoldDB" id="D8PMD0"/>
<proteinExistence type="predicted"/>
<dbReference type="VEuPathDB" id="FungiDB:SCHCODRAFT_02613385"/>
<sequence>MSATFTTHDSDDEFWYYSEIETIVHPRVKADNSGWEYLIKFVGFGDEEKSYVDDTEMSGARLLLDSFWTDIGFYNKDYQPGEILEPSKEWQERQLEEVRRRKEAE</sequence>
<reference evidence="1 2" key="1">
    <citation type="journal article" date="2010" name="Nat. Biotechnol.">
        <title>Genome sequence of the model mushroom Schizophyllum commune.</title>
        <authorList>
            <person name="Ohm R.A."/>
            <person name="de Jong J.F."/>
            <person name="Lugones L.G."/>
            <person name="Aerts A."/>
            <person name="Kothe E."/>
            <person name="Stajich J.E."/>
            <person name="de Vries R.P."/>
            <person name="Record E."/>
            <person name="Levasseur A."/>
            <person name="Baker S.E."/>
            <person name="Bartholomew K.A."/>
            <person name="Coutinho P.M."/>
            <person name="Erdmann S."/>
            <person name="Fowler T.J."/>
            <person name="Gathman A.C."/>
            <person name="Lombard V."/>
            <person name="Henrissat B."/>
            <person name="Knabe N."/>
            <person name="Kuees U."/>
            <person name="Lilly W.W."/>
            <person name="Lindquist E."/>
            <person name="Lucas S."/>
            <person name="Magnuson J.K."/>
            <person name="Piumi F."/>
            <person name="Raudaskoski M."/>
            <person name="Salamov A."/>
            <person name="Schmutz J."/>
            <person name="Schwarze F.W.M.R."/>
            <person name="vanKuyk P.A."/>
            <person name="Horton J.S."/>
            <person name="Grigoriev I.V."/>
            <person name="Woesten H.A.B."/>
        </authorList>
    </citation>
    <scope>NUCLEOTIDE SEQUENCE [LARGE SCALE GENOMIC DNA]</scope>
    <source>
        <strain evidence="2">H4-8 / FGSC 9210</strain>
    </source>
</reference>
<gene>
    <name evidence="1" type="ORF">SCHCODRAFT_103477</name>
</gene>
<dbReference type="SUPFAM" id="SSF54160">
    <property type="entry name" value="Chromo domain-like"/>
    <property type="match status" value="1"/>
</dbReference>
<feature type="non-terminal residue" evidence="1">
    <location>
        <position position="105"/>
    </location>
</feature>
<dbReference type="InterPro" id="IPR016197">
    <property type="entry name" value="Chromo-like_dom_sf"/>
</dbReference>
<dbReference type="KEGG" id="scm:SCHCO_02613385"/>
<dbReference type="HOGENOM" id="CLU_2238164_0_0_1"/>
<dbReference type="Proteomes" id="UP000007431">
    <property type="component" value="Unassembled WGS sequence"/>
</dbReference>
<name>D8PMD0_SCHCM</name>
<dbReference type="RefSeq" id="XP_003038379.1">
    <property type="nucleotide sequence ID" value="XM_003038333.1"/>
</dbReference>
<dbReference type="EMBL" id="GL377302">
    <property type="protein sequence ID" value="EFJ03477.1"/>
    <property type="molecule type" value="Genomic_DNA"/>
</dbReference>
<organism evidence="2">
    <name type="scientific">Schizophyllum commune (strain H4-8 / FGSC 9210)</name>
    <name type="common">Split gill fungus</name>
    <dbReference type="NCBI Taxonomy" id="578458"/>
    <lineage>
        <taxon>Eukaryota</taxon>
        <taxon>Fungi</taxon>
        <taxon>Dikarya</taxon>
        <taxon>Basidiomycota</taxon>
        <taxon>Agaricomycotina</taxon>
        <taxon>Agaricomycetes</taxon>
        <taxon>Agaricomycetidae</taxon>
        <taxon>Agaricales</taxon>
        <taxon>Schizophyllaceae</taxon>
        <taxon>Schizophyllum</taxon>
    </lineage>
</organism>
<dbReference type="InParanoid" id="D8PMD0"/>
<evidence type="ECO:0000313" key="1">
    <source>
        <dbReference type="EMBL" id="EFJ03477.1"/>
    </source>
</evidence>
<evidence type="ECO:0008006" key="3">
    <source>
        <dbReference type="Google" id="ProtNLM"/>
    </source>
</evidence>